<proteinExistence type="predicted"/>
<keyword evidence="1" id="KW-0863">Zinc-finger</keyword>
<feature type="region of interest" description="Disordered" evidence="2">
    <location>
        <begin position="106"/>
        <end position="129"/>
    </location>
</feature>
<evidence type="ECO:0000313" key="4">
    <source>
        <dbReference type="EMBL" id="VDM04136.1"/>
    </source>
</evidence>
<evidence type="ECO:0000313" key="5">
    <source>
        <dbReference type="Proteomes" id="UP000275846"/>
    </source>
</evidence>
<evidence type="ECO:0000256" key="2">
    <source>
        <dbReference type="SAM" id="MobiDB-lite"/>
    </source>
</evidence>
<feature type="domain" description="C2H2-type" evidence="3">
    <location>
        <begin position="11"/>
        <end position="38"/>
    </location>
</feature>
<protein>
    <submittedName>
        <fullName evidence="6">C2H2-type domain-containing protein</fullName>
    </submittedName>
</protein>
<dbReference type="WBParaSite" id="SSLN_0001842501-mRNA-1">
    <property type="protein sequence ID" value="SSLN_0001842501-mRNA-1"/>
    <property type="gene ID" value="SSLN_0001842501"/>
</dbReference>
<dbReference type="EMBL" id="UYSU01043027">
    <property type="protein sequence ID" value="VDM04136.1"/>
    <property type="molecule type" value="Genomic_DNA"/>
</dbReference>
<evidence type="ECO:0000256" key="1">
    <source>
        <dbReference type="PROSITE-ProRule" id="PRU00042"/>
    </source>
</evidence>
<dbReference type="GO" id="GO:0008270">
    <property type="term" value="F:zinc ion binding"/>
    <property type="evidence" value="ECO:0007669"/>
    <property type="project" value="UniProtKB-KW"/>
</dbReference>
<keyword evidence="1" id="KW-0862">Zinc</keyword>
<sequence length="217" mass="23817">MNDIYPASPDISCSHCTRNFISRIGLVVHLRIHRTEAGEPVTELESSYDAKFMQMKKDLQAATHQLLLRPPDLASAAYHTPLFPSFAILNPATDTDSILPVQKTLPDELSSRSGPDLNKPAEKGDTDQAGVPTCHIPSDHLAPTNANDIMGVVVVVKLMMMMKMTTIPNSVAQTSIILILCEFSRQLCAVKDTLVRLADLAKCLTEDEDKDDDDVCE</sequence>
<evidence type="ECO:0000259" key="3">
    <source>
        <dbReference type="PROSITE" id="PS50157"/>
    </source>
</evidence>
<accession>A0A183TMQ2</accession>
<dbReference type="PROSITE" id="PS50157">
    <property type="entry name" value="ZINC_FINGER_C2H2_2"/>
    <property type="match status" value="1"/>
</dbReference>
<evidence type="ECO:0000313" key="6">
    <source>
        <dbReference type="WBParaSite" id="SSLN_0001842501-mRNA-1"/>
    </source>
</evidence>
<dbReference type="AlphaFoldDB" id="A0A183TMQ2"/>
<reference evidence="6" key="1">
    <citation type="submission" date="2016-06" db="UniProtKB">
        <authorList>
            <consortium name="WormBaseParasite"/>
        </authorList>
    </citation>
    <scope>IDENTIFICATION</scope>
</reference>
<dbReference type="InterPro" id="IPR013087">
    <property type="entry name" value="Znf_C2H2_type"/>
</dbReference>
<keyword evidence="1" id="KW-0479">Metal-binding</keyword>
<keyword evidence="5" id="KW-1185">Reference proteome</keyword>
<name>A0A183TMQ2_SCHSO</name>
<organism evidence="6">
    <name type="scientific">Schistocephalus solidus</name>
    <name type="common">Tapeworm</name>
    <dbReference type="NCBI Taxonomy" id="70667"/>
    <lineage>
        <taxon>Eukaryota</taxon>
        <taxon>Metazoa</taxon>
        <taxon>Spiralia</taxon>
        <taxon>Lophotrochozoa</taxon>
        <taxon>Platyhelminthes</taxon>
        <taxon>Cestoda</taxon>
        <taxon>Eucestoda</taxon>
        <taxon>Diphyllobothriidea</taxon>
        <taxon>Diphyllobothriidae</taxon>
        <taxon>Schistocephalus</taxon>
    </lineage>
</organism>
<reference evidence="4 5" key="2">
    <citation type="submission" date="2018-11" db="EMBL/GenBank/DDBJ databases">
        <authorList>
            <consortium name="Pathogen Informatics"/>
        </authorList>
    </citation>
    <scope>NUCLEOTIDE SEQUENCE [LARGE SCALE GENOMIC DNA]</scope>
    <source>
        <strain evidence="4 5">NST_G2</strain>
    </source>
</reference>
<dbReference type="Proteomes" id="UP000275846">
    <property type="component" value="Unassembled WGS sequence"/>
</dbReference>
<gene>
    <name evidence="4" type="ORF">SSLN_LOCUS17750</name>
</gene>
<dbReference type="PROSITE" id="PS00028">
    <property type="entry name" value="ZINC_FINGER_C2H2_1"/>
    <property type="match status" value="1"/>
</dbReference>